<evidence type="ECO:0008006" key="3">
    <source>
        <dbReference type="Google" id="ProtNLM"/>
    </source>
</evidence>
<organism evidence="1 2">
    <name type="scientific">Hymenobacter glaciei</name>
    <dbReference type="NCBI Taxonomy" id="877209"/>
    <lineage>
        <taxon>Bacteria</taxon>
        <taxon>Pseudomonadati</taxon>
        <taxon>Bacteroidota</taxon>
        <taxon>Cytophagia</taxon>
        <taxon>Cytophagales</taxon>
        <taxon>Hymenobacteraceae</taxon>
        <taxon>Hymenobacter</taxon>
    </lineage>
</organism>
<keyword evidence="2" id="KW-1185">Reference proteome</keyword>
<dbReference type="Proteomes" id="UP001501469">
    <property type="component" value="Unassembled WGS sequence"/>
</dbReference>
<gene>
    <name evidence="1" type="ORF">GCM10022409_28550</name>
</gene>
<sequence>MKKNFLLLAAAVFLLGSCEKAQKAQESYSNISKLADASEGISASLDKAKEERAEREKRGDTLSLPYKELQQYLPATVDGYTPGELKGQSQKMSGIAFSTAERTFTKADGDDVEVSLIDYNGSNELYQGAAAMLGLGMEQEDDEHIMGPTAVKADGVKGMDTFYKKEGRAEMTLAVGGRFLLTLKGGKQKDMALLKSVAEDMDLEKLAKL</sequence>
<evidence type="ECO:0000313" key="2">
    <source>
        <dbReference type="Proteomes" id="UP001501469"/>
    </source>
</evidence>
<proteinExistence type="predicted"/>
<accession>A0ABP7UDH7</accession>
<dbReference type="EMBL" id="BAABDK010000022">
    <property type="protein sequence ID" value="GAA4040848.1"/>
    <property type="molecule type" value="Genomic_DNA"/>
</dbReference>
<comment type="caution">
    <text evidence="1">The sequence shown here is derived from an EMBL/GenBank/DDBJ whole genome shotgun (WGS) entry which is preliminary data.</text>
</comment>
<dbReference type="RefSeq" id="WP_345055778.1">
    <property type="nucleotide sequence ID" value="NZ_BAABDK010000022.1"/>
</dbReference>
<name>A0ABP7UDH7_9BACT</name>
<evidence type="ECO:0000313" key="1">
    <source>
        <dbReference type="EMBL" id="GAA4040848.1"/>
    </source>
</evidence>
<reference evidence="2" key="1">
    <citation type="journal article" date="2019" name="Int. J. Syst. Evol. Microbiol.">
        <title>The Global Catalogue of Microorganisms (GCM) 10K type strain sequencing project: providing services to taxonomists for standard genome sequencing and annotation.</title>
        <authorList>
            <consortium name="The Broad Institute Genomics Platform"/>
            <consortium name="The Broad Institute Genome Sequencing Center for Infectious Disease"/>
            <person name="Wu L."/>
            <person name="Ma J."/>
        </authorList>
    </citation>
    <scope>NUCLEOTIDE SEQUENCE [LARGE SCALE GENOMIC DNA]</scope>
    <source>
        <strain evidence="2">JCM 17225</strain>
    </source>
</reference>
<dbReference type="PROSITE" id="PS51257">
    <property type="entry name" value="PROKAR_LIPOPROTEIN"/>
    <property type="match status" value="1"/>
</dbReference>
<protein>
    <recommendedName>
        <fullName evidence="3">Lipoprotein</fullName>
    </recommendedName>
</protein>